<dbReference type="CDD" id="cd05230">
    <property type="entry name" value="UGD_SDR_e"/>
    <property type="match status" value="1"/>
</dbReference>
<dbReference type="GO" id="GO:0070403">
    <property type="term" value="F:NAD+ binding"/>
    <property type="evidence" value="ECO:0007669"/>
    <property type="project" value="InterPro"/>
</dbReference>
<dbReference type="SUPFAM" id="SSF51735">
    <property type="entry name" value="NAD(P)-binding Rossmann-fold domains"/>
    <property type="match status" value="1"/>
</dbReference>
<evidence type="ECO:0000256" key="12">
    <source>
        <dbReference type="ARBA" id="ARBA00037859"/>
    </source>
</evidence>
<evidence type="ECO:0000313" key="15">
    <source>
        <dbReference type="Proteomes" id="UP000494183"/>
    </source>
</evidence>
<keyword evidence="7" id="KW-0520">NAD</keyword>
<comment type="subcellular location">
    <subcellularLocation>
        <location evidence="2">Golgi apparatus membrane</location>
        <topology evidence="2">Single-pass type II membrane protein</topology>
    </subcellularLocation>
    <subcellularLocation>
        <location evidence="12">Golgi apparatus</location>
        <location evidence="12">Golgi stack membrane</location>
    </subcellularLocation>
</comment>
<dbReference type="InterPro" id="IPR044516">
    <property type="entry name" value="UXS-like"/>
</dbReference>
<keyword evidence="4" id="KW-0210">Decarboxylase</keyword>
<keyword evidence="10" id="KW-0325">Glycoprotein</keyword>
<evidence type="ECO:0000256" key="8">
    <source>
        <dbReference type="ARBA" id="ARBA00023034"/>
    </source>
</evidence>
<dbReference type="EC" id="5.1.3.2" evidence="14"/>
<keyword evidence="8" id="KW-0333">Golgi apparatus</keyword>
<keyword evidence="6" id="KW-1133">Transmembrane helix</keyword>
<dbReference type="GO" id="GO:0005737">
    <property type="term" value="C:cytoplasm"/>
    <property type="evidence" value="ECO:0007669"/>
    <property type="project" value="TreeGrafter"/>
</dbReference>
<proteinExistence type="predicted"/>
<organism evidence="14 15">
    <name type="scientific">Achromobacter insolitus</name>
    <dbReference type="NCBI Taxonomy" id="217204"/>
    <lineage>
        <taxon>Bacteria</taxon>
        <taxon>Pseudomonadati</taxon>
        <taxon>Pseudomonadota</taxon>
        <taxon>Betaproteobacteria</taxon>
        <taxon>Burkholderiales</taxon>
        <taxon>Alcaligenaceae</taxon>
        <taxon>Achromobacter</taxon>
    </lineage>
</organism>
<keyword evidence="14" id="KW-0413">Isomerase</keyword>
<reference evidence="14 15" key="1">
    <citation type="submission" date="2020-04" db="EMBL/GenBank/DDBJ databases">
        <authorList>
            <person name="De Canck E."/>
        </authorList>
    </citation>
    <scope>NUCLEOTIDE SEQUENCE [LARGE SCALE GENOMIC DNA]</scope>
    <source>
        <strain evidence="14 15">LMG 6000</strain>
    </source>
</reference>
<dbReference type="Pfam" id="PF01370">
    <property type="entry name" value="Epimerase"/>
    <property type="match status" value="1"/>
</dbReference>
<keyword evidence="3" id="KW-0812">Transmembrane</keyword>
<dbReference type="InterPro" id="IPR001509">
    <property type="entry name" value="Epimerase_deHydtase"/>
</dbReference>
<evidence type="ECO:0000256" key="11">
    <source>
        <dbReference type="ARBA" id="ARBA00023239"/>
    </source>
</evidence>
<evidence type="ECO:0000256" key="5">
    <source>
        <dbReference type="ARBA" id="ARBA00022968"/>
    </source>
</evidence>
<dbReference type="AlphaFoldDB" id="A0A6S7FBM9"/>
<dbReference type="EMBL" id="CADILH010000005">
    <property type="protein sequence ID" value="CAB3933982.1"/>
    <property type="molecule type" value="Genomic_DNA"/>
</dbReference>
<dbReference type="Gene3D" id="3.40.50.720">
    <property type="entry name" value="NAD(P)-binding Rossmann-like Domain"/>
    <property type="match status" value="1"/>
</dbReference>
<comment type="cofactor">
    <cofactor evidence="1">
        <name>NAD(+)</name>
        <dbReference type="ChEBI" id="CHEBI:57540"/>
    </cofactor>
</comment>
<evidence type="ECO:0000256" key="9">
    <source>
        <dbReference type="ARBA" id="ARBA00023136"/>
    </source>
</evidence>
<dbReference type="PANTHER" id="PTHR43078">
    <property type="entry name" value="UDP-GLUCURONIC ACID DECARBOXYLASE-RELATED"/>
    <property type="match status" value="1"/>
</dbReference>
<protein>
    <submittedName>
        <fullName evidence="14">UDP-glucose 4-epimerase</fullName>
        <ecNumber evidence="14">5.1.3.2</ecNumber>
    </submittedName>
</protein>
<evidence type="ECO:0000256" key="1">
    <source>
        <dbReference type="ARBA" id="ARBA00001911"/>
    </source>
</evidence>
<dbReference type="GO" id="GO:0033320">
    <property type="term" value="P:UDP-D-xylose biosynthetic process"/>
    <property type="evidence" value="ECO:0007669"/>
    <property type="project" value="UniProtKB-UniPathway"/>
</dbReference>
<dbReference type="GO" id="GO:0048040">
    <property type="term" value="F:UDP-glucuronate decarboxylase activity"/>
    <property type="evidence" value="ECO:0007669"/>
    <property type="project" value="TreeGrafter"/>
</dbReference>
<sequence>MMEDSARTGRALVAGGAGFLGSNLCARLLADGWHVICVDNFQTGRACNLAGLVSHPRFSILRHDVVEPLRDMVADRIYNLACPASPVHYQADPLRTLRTCVLGSMQLLELARRCGARVLQASTSEVYGDPLEHPQREAYWGHVNPVGPRSCYDEGKRCAETIFMEYALHEGVTVKIARIFNTYGPRMAPDDGRVVSNFIVQALAGQPLTIYGDGTQTRSFCYVDDLIDGLVRLMESPAEVARPVNLGNPAELTMLEMADMVRVLTGAQVPLVHRKLPRDDPTQRCPDISLARRCLGWSPQIKPAEGLARTVAYFNAERNLAGGSRRWPVGAAQAPRSSAFDAVLRG</sequence>
<keyword evidence="5" id="KW-0735">Signal-anchor</keyword>
<evidence type="ECO:0000256" key="4">
    <source>
        <dbReference type="ARBA" id="ARBA00022793"/>
    </source>
</evidence>
<evidence type="ECO:0000256" key="10">
    <source>
        <dbReference type="ARBA" id="ARBA00023180"/>
    </source>
</evidence>
<dbReference type="PANTHER" id="PTHR43078:SF6">
    <property type="entry name" value="UDP-GLUCURONIC ACID DECARBOXYLASE 1"/>
    <property type="match status" value="1"/>
</dbReference>
<evidence type="ECO:0000256" key="7">
    <source>
        <dbReference type="ARBA" id="ARBA00023027"/>
    </source>
</evidence>
<evidence type="ECO:0000256" key="2">
    <source>
        <dbReference type="ARBA" id="ARBA00004323"/>
    </source>
</evidence>
<keyword evidence="11" id="KW-0456">Lyase</keyword>
<evidence type="ECO:0000256" key="6">
    <source>
        <dbReference type="ARBA" id="ARBA00022989"/>
    </source>
</evidence>
<dbReference type="InterPro" id="IPR036291">
    <property type="entry name" value="NAD(P)-bd_dom_sf"/>
</dbReference>
<dbReference type="FunFam" id="3.40.50.720:FF:000065">
    <property type="entry name" value="UDP-glucuronic acid decarboxylase 1"/>
    <property type="match status" value="1"/>
</dbReference>
<dbReference type="PRINTS" id="PR01713">
    <property type="entry name" value="NUCEPIMERASE"/>
</dbReference>
<evidence type="ECO:0000256" key="3">
    <source>
        <dbReference type="ARBA" id="ARBA00022692"/>
    </source>
</evidence>
<keyword evidence="15" id="KW-1185">Reference proteome</keyword>
<dbReference type="GO" id="GO:0003978">
    <property type="term" value="F:UDP-glucose 4-epimerase activity"/>
    <property type="evidence" value="ECO:0007669"/>
    <property type="project" value="UniProtKB-EC"/>
</dbReference>
<evidence type="ECO:0000313" key="14">
    <source>
        <dbReference type="EMBL" id="CAB3933982.1"/>
    </source>
</evidence>
<dbReference type="UniPathway" id="UPA00796">
    <property type="reaction ID" value="UER00771"/>
</dbReference>
<evidence type="ECO:0000259" key="13">
    <source>
        <dbReference type="Pfam" id="PF01370"/>
    </source>
</evidence>
<accession>A0A6S7FBM9</accession>
<dbReference type="Proteomes" id="UP000494183">
    <property type="component" value="Unassembled WGS sequence"/>
</dbReference>
<name>A0A6S7FBM9_9BURK</name>
<dbReference type="GO" id="GO:0042732">
    <property type="term" value="P:D-xylose metabolic process"/>
    <property type="evidence" value="ECO:0007669"/>
    <property type="project" value="InterPro"/>
</dbReference>
<keyword evidence="9" id="KW-0472">Membrane</keyword>
<feature type="domain" description="NAD-dependent epimerase/dehydratase" evidence="13">
    <location>
        <begin position="11"/>
        <end position="247"/>
    </location>
</feature>
<gene>
    <name evidence="14" type="primary">galE1</name>
    <name evidence="14" type="ORF">LMG6000_03513</name>
</gene>